<protein>
    <recommendedName>
        <fullName evidence="6">THAP-type domain-containing protein</fullName>
    </recommendedName>
</protein>
<dbReference type="GO" id="GO:0003677">
    <property type="term" value="F:DNA binding"/>
    <property type="evidence" value="ECO:0007669"/>
    <property type="project" value="UniProtKB-UniRule"/>
</dbReference>
<evidence type="ECO:0000313" key="8">
    <source>
        <dbReference type="Proteomes" id="UP000075809"/>
    </source>
</evidence>
<dbReference type="EMBL" id="KQ982890">
    <property type="protein sequence ID" value="KYQ49631.1"/>
    <property type="molecule type" value="Genomic_DNA"/>
</dbReference>
<keyword evidence="3" id="KW-0862">Zinc</keyword>
<keyword evidence="2 5" id="KW-0863">Zinc-finger</keyword>
<organism evidence="7 8">
    <name type="scientific">Mycetomoellerius zeteki</name>
    <dbReference type="NCBI Taxonomy" id="64791"/>
    <lineage>
        <taxon>Eukaryota</taxon>
        <taxon>Metazoa</taxon>
        <taxon>Ecdysozoa</taxon>
        <taxon>Arthropoda</taxon>
        <taxon>Hexapoda</taxon>
        <taxon>Insecta</taxon>
        <taxon>Pterygota</taxon>
        <taxon>Neoptera</taxon>
        <taxon>Endopterygota</taxon>
        <taxon>Hymenoptera</taxon>
        <taxon>Apocrita</taxon>
        <taxon>Aculeata</taxon>
        <taxon>Formicoidea</taxon>
        <taxon>Formicidae</taxon>
        <taxon>Myrmicinae</taxon>
        <taxon>Mycetomoellerius</taxon>
    </lineage>
</organism>
<evidence type="ECO:0000256" key="5">
    <source>
        <dbReference type="PROSITE-ProRule" id="PRU00309"/>
    </source>
</evidence>
<evidence type="ECO:0000256" key="4">
    <source>
        <dbReference type="ARBA" id="ARBA00023125"/>
    </source>
</evidence>
<dbReference type="AlphaFoldDB" id="A0A151WPA5"/>
<evidence type="ECO:0000313" key="7">
    <source>
        <dbReference type="EMBL" id="KYQ49631.1"/>
    </source>
</evidence>
<keyword evidence="8" id="KW-1185">Reference proteome</keyword>
<dbReference type="SUPFAM" id="SSF57716">
    <property type="entry name" value="Glucocorticoid receptor-like (DNA-binding domain)"/>
    <property type="match status" value="1"/>
</dbReference>
<gene>
    <name evidence="7" type="ORF">ALC60_11291</name>
</gene>
<keyword evidence="4 5" id="KW-0238">DNA-binding</keyword>
<dbReference type="GO" id="GO:0008270">
    <property type="term" value="F:zinc ion binding"/>
    <property type="evidence" value="ECO:0007669"/>
    <property type="project" value="UniProtKB-KW"/>
</dbReference>
<accession>A0A151WPA5</accession>
<dbReference type="Proteomes" id="UP000075809">
    <property type="component" value="Unassembled WGS sequence"/>
</dbReference>
<name>A0A151WPA5_9HYME</name>
<dbReference type="Gene3D" id="6.20.210.20">
    <property type="entry name" value="THAP domain"/>
    <property type="match status" value="1"/>
</dbReference>
<reference evidence="7 8" key="1">
    <citation type="submission" date="2015-09" db="EMBL/GenBank/DDBJ databases">
        <title>Trachymyrmex zeteki WGS genome.</title>
        <authorList>
            <person name="Nygaard S."/>
            <person name="Hu H."/>
            <person name="Boomsma J."/>
            <person name="Zhang G."/>
        </authorList>
    </citation>
    <scope>NUCLEOTIDE SEQUENCE [LARGE SCALE GENOMIC DNA]</scope>
    <source>
        <strain evidence="7">Tzet28-1</strain>
        <tissue evidence="7">Whole body</tissue>
    </source>
</reference>
<feature type="domain" description="THAP-type" evidence="6">
    <location>
        <begin position="1"/>
        <end position="79"/>
    </location>
</feature>
<dbReference type="PROSITE" id="PS50950">
    <property type="entry name" value="ZF_THAP"/>
    <property type="match status" value="1"/>
</dbReference>
<evidence type="ECO:0000256" key="3">
    <source>
        <dbReference type="ARBA" id="ARBA00022833"/>
    </source>
</evidence>
<sequence>MSYCCVMKRVSNSWKTGHSMHRLPRNIERKQHWLANIERNNNIDVTKDWFVCEVHFSPEMWEKPQIDGKKKLINFSTKK</sequence>
<dbReference type="InterPro" id="IPR006612">
    <property type="entry name" value="THAP_Znf"/>
</dbReference>
<evidence type="ECO:0000256" key="2">
    <source>
        <dbReference type="ARBA" id="ARBA00022771"/>
    </source>
</evidence>
<evidence type="ECO:0000256" key="1">
    <source>
        <dbReference type="ARBA" id="ARBA00022723"/>
    </source>
</evidence>
<dbReference type="Pfam" id="PF05485">
    <property type="entry name" value="THAP"/>
    <property type="match status" value="1"/>
</dbReference>
<proteinExistence type="predicted"/>
<dbReference type="InterPro" id="IPR038441">
    <property type="entry name" value="THAP_Znf_sf"/>
</dbReference>
<keyword evidence="1" id="KW-0479">Metal-binding</keyword>
<evidence type="ECO:0000259" key="6">
    <source>
        <dbReference type="PROSITE" id="PS50950"/>
    </source>
</evidence>